<dbReference type="RefSeq" id="WP_114549120.1">
    <property type="nucleotide sequence ID" value="NZ_PPUT01000015.1"/>
</dbReference>
<dbReference type="EMBL" id="PPUT01000015">
    <property type="protein sequence ID" value="RDC44271.1"/>
    <property type="molecule type" value="Genomic_DNA"/>
</dbReference>
<keyword evidence="1" id="KW-0678">Repressor</keyword>
<dbReference type="AlphaFoldDB" id="A0A369NYA0"/>
<evidence type="ECO:0000256" key="2">
    <source>
        <dbReference type="ARBA" id="ARBA00023015"/>
    </source>
</evidence>
<dbReference type="InterPro" id="IPR050109">
    <property type="entry name" value="HTH-type_TetR-like_transc_reg"/>
</dbReference>
<name>A0A369NYA0_9ACTN</name>
<dbReference type="PRINTS" id="PR00400">
    <property type="entry name" value="TETREPRESSOR"/>
</dbReference>
<dbReference type="PANTHER" id="PTHR30055">
    <property type="entry name" value="HTH-TYPE TRANSCRIPTIONAL REGULATOR RUTR"/>
    <property type="match status" value="1"/>
</dbReference>
<reference evidence="7 8" key="1">
    <citation type="journal article" date="2018" name="Elife">
        <title>Discovery and characterization of a prevalent human gut bacterial enzyme sufficient for the inactivation of a family of plant toxins.</title>
        <authorList>
            <person name="Koppel N."/>
            <person name="Bisanz J.E."/>
            <person name="Pandelia M.E."/>
            <person name="Turnbaugh P.J."/>
            <person name="Balskus E.P."/>
        </authorList>
    </citation>
    <scope>NUCLEOTIDE SEQUENCE [LARGE SCALE GENOMIC DNA]</scope>
    <source>
        <strain evidence="7 8">OB21 GAM 11</strain>
    </source>
</reference>
<dbReference type="InterPro" id="IPR003012">
    <property type="entry name" value="Tet_transcr_reg_TetR"/>
</dbReference>
<proteinExistence type="predicted"/>
<keyword evidence="3 5" id="KW-0238">DNA-binding</keyword>
<dbReference type="Gene3D" id="1.10.357.10">
    <property type="entry name" value="Tetracycline Repressor, domain 2"/>
    <property type="match status" value="1"/>
</dbReference>
<feature type="domain" description="HTH tetR-type" evidence="6">
    <location>
        <begin position="12"/>
        <end position="72"/>
    </location>
</feature>
<evidence type="ECO:0000313" key="7">
    <source>
        <dbReference type="EMBL" id="RDC44271.1"/>
    </source>
</evidence>
<comment type="caution">
    <text evidence="7">The sequence shown here is derived from an EMBL/GenBank/DDBJ whole genome shotgun (WGS) entry which is preliminary data.</text>
</comment>
<dbReference type="InterPro" id="IPR001647">
    <property type="entry name" value="HTH_TetR"/>
</dbReference>
<evidence type="ECO:0000313" key="8">
    <source>
        <dbReference type="Proteomes" id="UP000253805"/>
    </source>
</evidence>
<dbReference type="GO" id="GO:0045892">
    <property type="term" value="P:negative regulation of DNA-templated transcription"/>
    <property type="evidence" value="ECO:0007669"/>
    <property type="project" value="InterPro"/>
</dbReference>
<evidence type="ECO:0000256" key="3">
    <source>
        <dbReference type="ARBA" id="ARBA00023125"/>
    </source>
</evidence>
<dbReference type="InterPro" id="IPR009057">
    <property type="entry name" value="Homeodomain-like_sf"/>
</dbReference>
<dbReference type="InterPro" id="IPR036271">
    <property type="entry name" value="Tet_transcr_reg_TetR-rel_C_sf"/>
</dbReference>
<dbReference type="SUPFAM" id="SSF46689">
    <property type="entry name" value="Homeodomain-like"/>
    <property type="match status" value="1"/>
</dbReference>
<dbReference type="GO" id="GO:0003700">
    <property type="term" value="F:DNA-binding transcription factor activity"/>
    <property type="evidence" value="ECO:0007669"/>
    <property type="project" value="TreeGrafter"/>
</dbReference>
<feature type="DNA-binding region" description="H-T-H motif" evidence="5">
    <location>
        <begin position="35"/>
        <end position="54"/>
    </location>
</feature>
<dbReference type="SUPFAM" id="SSF48498">
    <property type="entry name" value="Tetracyclin repressor-like, C-terminal domain"/>
    <property type="match status" value="1"/>
</dbReference>
<evidence type="ECO:0000259" key="6">
    <source>
        <dbReference type="PROSITE" id="PS50977"/>
    </source>
</evidence>
<dbReference type="PRINTS" id="PR00455">
    <property type="entry name" value="HTHTETR"/>
</dbReference>
<evidence type="ECO:0000256" key="5">
    <source>
        <dbReference type="PROSITE-ProRule" id="PRU00335"/>
    </source>
</evidence>
<dbReference type="GO" id="GO:0046677">
    <property type="term" value="P:response to antibiotic"/>
    <property type="evidence" value="ECO:0007669"/>
    <property type="project" value="InterPro"/>
</dbReference>
<evidence type="ECO:0000256" key="4">
    <source>
        <dbReference type="ARBA" id="ARBA00023163"/>
    </source>
</evidence>
<dbReference type="PROSITE" id="PS50977">
    <property type="entry name" value="HTH_TETR_2"/>
    <property type="match status" value="1"/>
</dbReference>
<dbReference type="InterPro" id="IPR004111">
    <property type="entry name" value="Repressor_TetR_C"/>
</dbReference>
<keyword evidence="2" id="KW-0805">Transcription regulation</keyword>
<dbReference type="GO" id="GO:0000976">
    <property type="term" value="F:transcription cis-regulatory region binding"/>
    <property type="evidence" value="ECO:0007669"/>
    <property type="project" value="TreeGrafter"/>
</dbReference>
<dbReference type="Proteomes" id="UP000253805">
    <property type="component" value="Unassembled WGS sequence"/>
</dbReference>
<protein>
    <submittedName>
        <fullName evidence="7">TetR/AcrR family transcriptional regulator</fullName>
    </submittedName>
</protein>
<keyword evidence="4" id="KW-0804">Transcription</keyword>
<sequence>MARKAVVEARPALTRERIVAVASDLIERDGLGAFTMRSLGRELGVSAMAVYSHFDSRDAILVAVLQRLMASMDTDPVPGEAWDDTLRRTMTSIYRLEMAHPELATIEVVPQTGENGLAEHTDKIVNLHLAQGMPEPVLTQAWALVDAYLTGFIGNAIAVRANRPSGVRGVSSGRAAEGEGAERCTDDDTLPWQRVVAAAYTDEAFAHGVEIIIQGIRALAAPDPCEWRTPEP</sequence>
<evidence type="ECO:0000256" key="1">
    <source>
        <dbReference type="ARBA" id="ARBA00022491"/>
    </source>
</evidence>
<gene>
    <name evidence="7" type="ORF">C1850_06875</name>
</gene>
<dbReference type="PANTHER" id="PTHR30055:SF151">
    <property type="entry name" value="TRANSCRIPTIONAL REGULATORY PROTEIN"/>
    <property type="match status" value="1"/>
</dbReference>
<accession>A0A369NYA0</accession>
<dbReference type="Pfam" id="PF00440">
    <property type="entry name" value="TetR_N"/>
    <property type="match status" value="1"/>
</dbReference>
<organism evidence="7 8">
    <name type="scientific">Adlercreutzia equolifaciens subsp. celatus</name>
    <dbReference type="NCBI Taxonomy" id="394340"/>
    <lineage>
        <taxon>Bacteria</taxon>
        <taxon>Bacillati</taxon>
        <taxon>Actinomycetota</taxon>
        <taxon>Coriobacteriia</taxon>
        <taxon>Eggerthellales</taxon>
        <taxon>Eggerthellaceae</taxon>
        <taxon>Adlercreutzia</taxon>
    </lineage>
</organism>
<dbReference type="Pfam" id="PF02909">
    <property type="entry name" value="TetR_C_1"/>
    <property type="match status" value="1"/>
</dbReference>